<dbReference type="GO" id="GO:0016020">
    <property type="term" value="C:membrane"/>
    <property type="evidence" value="ECO:0007669"/>
    <property type="project" value="UniProtKB-SubCell"/>
</dbReference>
<evidence type="ECO:0000256" key="8">
    <source>
        <dbReference type="ARBA" id="ARBA00022741"/>
    </source>
</evidence>
<evidence type="ECO:0000256" key="2">
    <source>
        <dbReference type="ARBA" id="ARBA00004370"/>
    </source>
</evidence>
<evidence type="ECO:0000256" key="17">
    <source>
        <dbReference type="PROSITE-ProRule" id="PRU00169"/>
    </source>
</evidence>
<evidence type="ECO:0000259" key="20">
    <source>
        <dbReference type="PROSITE" id="PS50109"/>
    </source>
</evidence>
<comment type="catalytic activity">
    <reaction evidence="1">
        <text>ATP + protein L-histidine = ADP + protein N-phospho-L-histidine.</text>
        <dbReference type="EC" id="2.7.13.3"/>
    </reaction>
</comment>
<evidence type="ECO:0000256" key="6">
    <source>
        <dbReference type="ARBA" id="ARBA00022692"/>
    </source>
</evidence>
<dbReference type="PROSITE" id="PS50113">
    <property type="entry name" value="PAC"/>
    <property type="match status" value="1"/>
</dbReference>
<protein>
    <recommendedName>
        <fullName evidence="16">Virulence sensor protein BvgS</fullName>
        <ecNumber evidence="3">2.7.13.3</ecNumber>
    </recommendedName>
</protein>
<evidence type="ECO:0000256" key="15">
    <source>
        <dbReference type="ARBA" id="ARBA00058004"/>
    </source>
</evidence>
<keyword evidence="18" id="KW-0175">Coiled coil</keyword>
<feature type="domain" description="Histidine kinase" evidence="20">
    <location>
        <begin position="783"/>
        <end position="1003"/>
    </location>
</feature>
<dbReference type="InterPro" id="IPR003661">
    <property type="entry name" value="HisK_dim/P_dom"/>
</dbReference>
<dbReference type="InterPro" id="IPR005467">
    <property type="entry name" value="His_kinase_dom"/>
</dbReference>
<dbReference type="Gene3D" id="3.30.450.20">
    <property type="entry name" value="PAS domain"/>
    <property type="match status" value="3"/>
</dbReference>
<dbReference type="SMART" id="SM00387">
    <property type="entry name" value="HATPase_c"/>
    <property type="match status" value="1"/>
</dbReference>
<comment type="caution">
    <text evidence="24">The sequence shown here is derived from an EMBL/GenBank/DDBJ whole genome shotgun (WGS) entry which is preliminary data.</text>
</comment>
<dbReference type="Gene3D" id="1.10.287.130">
    <property type="match status" value="1"/>
</dbReference>
<dbReference type="CDD" id="cd00130">
    <property type="entry name" value="PAS"/>
    <property type="match status" value="3"/>
</dbReference>
<dbReference type="SMART" id="SM00388">
    <property type="entry name" value="HisKA"/>
    <property type="match status" value="1"/>
</dbReference>
<evidence type="ECO:0000313" key="25">
    <source>
        <dbReference type="Proteomes" id="UP001139353"/>
    </source>
</evidence>
<keyword evidence="8" id="KW-0547">Nucleotide-binding</keyword>
<evidence type="ECO:0000256" key="7">
    <source>
        <dbReference type="ARBA" id="ARBA00022729"/>
    </source>
</evidence>
<keyword evidence="10" id="KW-0067">ATP-binding</keyword>
<evidence type="ECO:0000259" key="22">
    <source>
        <dbReference type="PROSITE" id="PS50112"/>
    </source>
</evidence>
<feature type="modified residue" description="4-aspartylphosphate" evidence="17">
    <location>
        <position position="1074"/>
    </location>
</feature>
<keyword evidence="25" id="KW-1185">Reference proteome</keyword>
<dbReference type="InterPro" id="IPR035965">
    <property type="entry name" value="PAS-like_dom_sf"/>
</dbReference>
<dbReference type="GO" id="GO:0005524">
    <property type="term" value="F:ATP binding"/>
    <property type="evidence" value="ECO:0007669"/>
    <property type="project" value="UniProtKB-KW"/>
</dbReference>
<dbReference type="PROSITE" id="PS50110">
    <property type="entry name" value="RESPONSE_REGULATORY"/>
    <property type="match status" value="2"/>
</dbReference>
<keyword evidence="11 19" id="KW-1133">Transmembrane helix</keyword>
<dbReference type="InterPro" id="IPR004358">
    <property type="entry name" value="Sig_transdc_His_kin-like_C"/>
</dbReference>
<name>A0A9X2C422_9BURK</name>
<dbReference type="PROSITE" id="PS50109">
    <property type="entry name" value="HIS_KIN"/>
    <property type="match status" value="1"/>
</dbReference>
<dbReference type="PANTHER" id="PTHR45339:SF5">
    <property type="entry name" value="HISTIDINE KINASE"/>
    <property type="match status" value="1"/>
</dbReference>
<feature type="domain" description="Response regulatory" evidence="21">
    <location>
        <begin position="1020"/>
        <end position="1141"/>
    </location>
</feature>
<dbReference type="GO" id="GO:0000155">
    <property type="term" value="F:phosphorelay sensor kinase activity"/>
    <property type="evidence" value="ECO:0007669"/>
    <property type="project" value="InterPro"/>
</dbReference>
<feature type="modified residue" description="4-aspartylphosphate" evidence="17">
    <location>
        <position position="1219"/>
    </location>
</feature>
<evidence type="ECO:0000256" key="12">
    <source>
        <dbReference type="ARBA" id="ARBA00023012"/>
    </source>
</evidence>
<dbReference type="EC" id="2.7.13.3" evidence="3"/>
<evidence type="ECO:0000259" key="21">
    <source>
        <dbReference type="PROSITE" id="PS50110"/>
    </source>
</evidence>
<dbReference type="Pfam" id="PF02518">
    <property type="entry name" value="HATPase_c"/>
    <property type="match status" value="1"/>
</dbReference>
<evidence type="ECO:0000256" key="18">
    <source>
        <dbReference type="SAM" id="Coils"/>
    </source>
</evidence>
<keyword evidence="5" id="KW-0808">Transferase</keyword>
<evidence type="ECO:0000256" key="14">
    <source>
        <dbReference type="ARBA" id="ARBA00023136"/>
    </source>
</evidence>
<feature type="coiled-coil region" evidence="18">
    <location>
        <begin position="749"/>
        <end position="776"/>
    </location>
</feature>
<keyword evidence="7" id="KW-0732">Signal</keyword>
<dbReference type="InterPro" id="IPR003594">
    <property type="entry name" value="HATPase_dom"/>
</dbReference>
<dbReference type="SUPFAM" id="SSF47384">
    <property type="entry name" value="Homodimeric domain of signal transducing histidine kinase"/>
    <property type="match status" value="1"/>
</dbReference>
<keyword evidence="6 19" id="KW-0812">Transmembrane</keyword>
<evidence type="ECO:0000256" key="4">
    <source>
        <dbReference type="ARBA" id="ARBA00022553"/>
    </source>
</evidence>
<feature type="domain" description="PAS" evidence="22">
    <location>
        <begin position="350"/>
        <end position="420"/>
    </location>
</feature>
<dbReference type="CDD" id="cd16922">
    <property type="entry name" value="HATPase_EvgS-ArcB-TorS-like"/>
    <property type="match status" value="1"/>
</dbReference>
<dbReference type="PROSITE" id="PS50112">
    <property type="entry name" value="PAS"/>
    <property type="match status" value="2"/>
</dbReference>
<dbReference type="EMBL" id="JAJLJH010000012">
    <property type="protein sequence ID" value="MCK9689194.1"/>
    <property type="molecule type" value="Genomic_DNA"/>
</dbReference>
<dbReference type="FunFam" id="1.10.287.130:FF:000004">
    <property type="entry name" value="Ethylene receptor 1"/>
    <property type="match status" value="1"/>
</dbReference>
<dbReference type="InterPro" id="IPR011006">
    <property type="entry name" value="CheY-like_superfamily"/>
</dbReference>
<keyword evidence="12" id="KW-0902">Two-component regulatory system</keyword>
<evidence type="ECO:0000256" key="19">
    <source>
        <dbReference type="SAM" id="Phobius"/>
    </source>
</evidence>
<dbReference type="SUPFAM" id="SSF55874">
    <property type="entry name" value="ATPase domain of HSP90 chaperone/DNA topoisomerase II/histidine kinase"/>
    <property type="match status" value="1"/>
</dbReference>
<evidence type="ECO:0000256" key="3">
    <source>
        <dbReference type="ARBA" id="ARBA00012438"/>
    </source>
</evidence>
<evidence type="ECO:0000256" key="9">
    <source>
        <dbReference type="ARBA" id="ARBA00022777"/>
    </source>
</evidence>
<dbReference type="InterPro" id="IPR001789">
    <property type="entry name" value="Sig_transdc_resp-reg_receiver"/>
</dbReference>
<evidence type="ECO:0000256" key="11">
    <source>
        <dbReference type="ARBA" id="ARBA00022989"/>
    </source>
</evidence>
<comment type="subcellular location">
    <subcellularLocation>
        <location evidence="2">Membrane</location>
    </subcellularLocation>
</comment>
<evidence type="ECO:0000256" key="5">
    <source>
        <dbReference type="ARBA" id="ARBA00022679"/>
    </source>
</evidence>
<dbReference type="InterPro" id="IPR013656">
    <property type="entry name" value="PAS_4"/>
</dbReference>
<feature type="transmembrane region" description="Helical" evidence="19">
    <location>
        <begin position="20"/>
        <end position="38"/>
    </location>
</feature>
<accession>A0A9X2C422</accession>
<sequence>MGFFADGRTGQRRSRIMRLLPAVAVVAVVALVAGVAVVRDVRQERAQAAARLESVAELRSTQVQAWVDRHMSFAQFIADGTVLAGLYTQWQDQGDAAAGQRLMARAIDSRHADGADSALLVDAAGNVLAREHPADRQMAPELKRTVLDAIAARAATSSSIYGRFGTEIPERLDIVVPLLKTGTPARGAMVLRIDPRRSLFPMLAAWPVPSRTAEAVLWDREGDRVVNISELRGRPGSLGRVSEPVATAPLAIARAMRGELLQGTAIRAVDYAGKDVLWVGRTVPGTDWWLVAKMDMDEVDAPAWERARETLLAAVLALLGAALATRLWSQRRLVRLAEHERHEHRERLRALALLEAIAQSASDAIYAKDLEGRYVFCNRAAAEFVGRRVEDVLGRTSEELFGAEAATRITEDDRKAARGELKGAFEETLPSAHGPVHLLTTKGPLVDAEGTLLGILSVSRDVMPMRQAQRALRESEAHYRSVVSALNEGVFVCDPQGIVISCNPAAERMVGATSEQWAGQSIVAPGWALVDAGGRPMDPSELPIAKVIAGQGPQHDVLVHTLSPAGEPVAYQISSVPVISPDTGVLVSVVTSFADVTRRLRLEADALRHRDELEREVALRTAELQAANAALADSARFSREVTDAIPGLVTYWDRDLRCRFANRSYLENFHRSADQVIGHTRAEIFGKAHEAAVIDRLQLALDGKRQVFEFQPDLGLDGGGVYQVHYVPANAPSGEVHGVYMMAFDISALKRAEAELTRTNEALARSRDEAETANRAKSAFVANMSHEIRTPLNGILGLAYLLARDPRDALQRERLGKIGDAGQHLLQIINDVLDISKIEAGKLTLEEADFSLDTLLSTACDMVGERAQAKGLELVVDTDHLPQRLRGDPTRLSQMVINLLSNAVKFTQSGWVKLKGDLLDDHAGRVHVRFDVQDTGPGIPAERQAELFNAFQQGDNTTTRRFGGTGLGLSLTRNLAAAMGGEVGVVSAPGQGSTFWFTAWLAHAAREDEAATLAPMKAMRILLVDDLPEAAAVLANYLATMGMQVDTHASGEAAVQRVAAEMAQGRPYDLMLVDSSTRCADDSPTLVRLHALMGDGMPPCVLLCSSPEGLSGDRAFGIKVDAVLDKPVTASALHDVVARVLYRQGGARAGSAIVRDASEDLVRERHGGQSVLLAEDNIINRLIARELLTNAGLVVEQAENGAIALELAAQQTWDLILMDMQMPVMDGLVAARAIRERGDTAVPIIAMTANAFVEDRAACLEAGMNDHVAKPVNPAALYAILMRWLPDKR</sequence>
<dbReference type="SUPFAM" id="SSF52172">
    <property type="entry name" value="CheY-like"/>
    <property type="match status" value="2"/>
</dbReference>
<dbReference type="Gene3D" id="3.30.565.10">
    <property type="entry name" value="Histidine kinase-like ATPase, C-terminal domain"/>
    <property type="match status" value="1"/>
</dbReference>
<dbReference type="InterPro" id="IPR036890">
    <property type="entry name" value="HATPase_C_sf"/>
</dbReference>
<dbReference type="Pfam" id="PF00512">
    <property type="entry name" value="HisKA"/>
    <property type="match status" value="1"/>
</dbReference>
<keyword evidence="13" id="KW-0843">Virulence</keyword>
<evidence type="ECO:0000256" key="10">
    <source>
        <dbReference type="ARBA" id="ARBA00022840"/>
    </source>
</evidence>
<dbReference type="FunFam" id="3.30.565.10:FF:000010">
    <property type="entry name" value="Sensor histidine kinase RcsC"/>
    <property type="match status" value="1"/>
</dbReference>
<dbReference type="CDD" id="cd17546">
    <property type="entry name" value="REC_hyHK_CKI1_RcsC-like"/>
    <property type="match status" value="1"/>
</dbReference>
<feature type="domain" description="PAC" evidence="23">
    <location>
        <begin position="423"/>
        <end position="474"/>
    </location>
</feature>
<evidence type="ECO:0000256" key="16">
    <source>
        <dbReference type="ARBA" id="ARBA00070152"/>
    </source>
</evidence>
<dbReference type="RefSeq" id="WP_275685240.1">
    <property type="nucleotide sequence ID" value="NZ_JAJLJH010000012.1"/>
</dbReference>
<evidence type="ECO:0000256" key="1">
    <source>
        <dbReference type="ARBA" id="ARBA00000085"/>
    </source>
</evidence>
<feature type="domain" description="Response regulatory" evidence="21">
    <location>
        <begin position="1170"/>
        <end position="1285"/>
    </location>
</feature>
<dbReference type="InterPro" id="IPR000014">
    <property type="entry name" value="PAS"/>
</dbReference>
<dbReference type="PANTHER" id="PTHR45339">
    <property type="entry name" value="HYBRID SIGNAL TRANSDUCTION HISTIDINE KINASE J"/>
    <property type="match status" value="1"/>
</dbReference>
<feature type="domain" description="PAS" evidence="22">
    <location>
        <begin position="475"/>
        <end position="523"/>
    </location>
</feature>
<dbReference type="InterPro" id="IPR000700">
    <property type="entry name" value="PAS-assoc_C"/>
</dbReference>
<dbReference type="SMART" id="SM00448">
    <property type="entry name" value="REC"/>
    <property type="match status" value="2"/>
</dbReference>
<dbReference type="Proteomes" id="UP001139353">
    <property type="component" value="Unassembled WGS sequence"/>
</dbReference>
<organism evidence="24 25">
    <name type="scientific">Scleromatobacter humisilvae</name>
    <dbReference type="NCBI Taxonomy" id="2897159"/>
    <lineage>
        <taxon>Bacteria</taxon>
        <taxon>Pseudomonadati</taxon>
        <taxon>Pseudomonadota</taxon>
        <taxon>Betaproteobacteria</taxon>
        <taxon>Burkholderiales</taxon>
        <taxon>Sphaerotilaceae</taxon>
        <taxon>Scleromatobacter</taxon>
    </lineage>
</organism>
<evidence type="ECO:0000313" key="24">
    <source>
        <dbReference type="EMBL" id="MCK9689194.1"/>
    </source>
</evidence>
<dbReference type="SUPFAM" id="SSF55785">
    <property type="entry name" value="PYP-like sensor domain (PAS domain)"/>
    <property type="match status" value="3"/>
</dbReference>
<reference evidence="24" key="1">
    <citation type="submission" date="2021-11" db="EMBL/GenBank/DDBJ databases">
        <title>BS-T2-15 a new species belonging to the Comamonadaceae family isolated from the soil of a French oak forest.</title>
        <authorList>
            <person name="Mieszkin S."/>
            <person name="Alain K."/>
        </authorList>
    </citation>
    <scope>NUCLEOTIDE SEQUENCE</scope>
    <source>
        <strain evidence="24">BS-T2-15</strain>
    </source>
</reference>
<keyword evidence="14 19" id="KW-0472">Membrane</keyword>
<evidence type="ECO:0000256" key="13">
    <source>
        <dbReference type="ARBA" id="ARBA00023026"/>
    </source>
</evidence>
<dbReference type="NCBIfam" id="TIGR00229">
    <property type="entry name" value="sensory_box"/>
    <property type="match status" value="2"/>
</dbReference>
<dbReference type="Pfam" id="PF00072">
    <property type="entry name" value="Response_reg"/>
    <property type="match status" value="1"/>
</dbReference>
<keyword evidence="9" id="KW-0418">Kinase</keyword>
<comment type="function">
    <text evidence="15">Member of the two-component regulatory system BvgS/BvgA. Phosphorylates BvgA via a four-step phosphorelay in response to environmental signals.</text>
</comment>
<keyword evidence="4 17" id="KW-0597">Phosphoprotein</keyword>
<dbReference type="SMART" id="SM00091">
    <property type="entry name" value="PAS"/>
    <property type="match status" value="3"/>
</dbReference>
<dbReference type="PRINTS" id="PR00344">
    <property type="entry name" value="BCTRLSENSOR"/>
</dbReference>
<proteinExistence type="predicted"/>
<dbReference type="Pfam" id="PF08448">
    <property type="entry name" value="PAS_4"/>
    <property type="match status" value="3"/>
</dbReference>
<gene>
    <name evidence="24" type="ORF">LPC04_26050</name>
</gene>
<dbReference type="InterPro" id="IPR036097">
    <property type="entry name" value="HisK_dim/P_sf"/>
</dbReference>
<evidence type="ECO:0000259" key="23">
    <source>
        <dbReference type="PROSITE" id="PS50113"/>
    </source>
</evidence>
<dbReference type="Gene3D" id="3.40.50.2300">
    <property type="match status" value="2"/>
</dbReference>
<dbReference type="CDD" id="cd00082">
    <property type="entry name" value="HisKA"/>
    <property type="match status" value="1"/>
</dbReference>